<gene>
    <name evidence="2" type="ORF">BS47DRAFT_1369523</name>
</gene>
<proteinExistence type="predicted"/>
<organism evidence="2 3">
    <name type="scientific">Hydnum rufescens UP504</name>
    <dbReference type="NCBI Taxonomy" id="1448309"/>
    <lineage>
        <taxon>Eukaryota</taxon>
        <taxon>Fungi</taxon>
        <taxon>Dikarya</taxon>
        <taxon>Basidiomycota</taxon>
        <taxon>Agaricomycotina</taxon>
        <taxon>Agaricomycetes</taxon>
        <taxon>Cantharellales</taxon>
        <taxon>Hydnaceae</taxon>
        <taxon>Hydnum</taxon>
    </lineage>
</organism>
<keyword evidence="3" id="KW-1185">Reference proteome</keyword>
<evidence type="ECO:0000313" key="3">
    <source>
        <dbReference type="Proteomes" id="UP000886523"/>
    </source>
</evidence>
<reference evidence="2" key="1">
    <citation type="journal article" date="2020" name="Nat. Commun.">
        <title>Large-scale genome sequencing of mycorrhizal fungi provides insights into the early evolution of symbiotic traits.</title>
        <authorList>
            <person name="Miyauchi S."/>
            <person name="Kiss E."/>
            <person name="Kuo A."/>
            <person name="Drula E."/>
            <person name="Kohler A."/>
            <person name="Sanchez-Garcia M."/>
            <person name="Morin E."/>
            <person name="Andreopoulos B."/>
            <person name="Barry K.W."/>
            <person name="Bonito G."/>
            <person name="Buee M."/>
            <person name="Carver A."/>
            <person name="Chen C."/>
            <person name="Cichocki N."/>
            <person name="Clum A."/>
            <person name="Culley D."/>
            <person name="Crous P.W."/>
            <person name="Fauchery L."/>
            <person name="Girlanda M."/>
            <person name="Hayes R.D."/>
            <person name="Keri Z."/>
            <person name="LaButti K."/>
            <person name="Lipzen A."/>
            <person name="Lombard V."/>
            <person name="Magnuson J."/>
            <person name="Maillard F."/>
            <person name="Murat C."/>
            <person name="Nolan M."/>
            <person name="Ohm R.A."/>
            <person name="Pangilinan J."/>
            <person name="Pereira M.F."/>
            <person name="Perotto S."/>
            <person name="Peter M."/>
            <person name="Pfister S."/>
            <person name="Riley R."/>
            <person name="Sitrit Y."/>
            <person name="Stielow J.B."/>
            <person name="Szollosi G."/>
            <person name="Zifcakova L."/>
            <person name="Stursova M."/>
            <person name="Spatafora J.W."/>
            <person name="Tedersoo L."/>
            <person name="Vaario L.M."/>
            <person name="Yamada A."/>
            <person name="Yan M."/>
            <person name="Wang P."/>
            <person name="Xu J."/>
            <person name="Bruns T."/>
            <person name="Baldrian P."/>
            <person name="Vilgalys R."/>
            <person name="Dunand C."/>
            <person name="Henrissat B."/>
            <person name="Grigoriev I.V."/>
            <person name="Hibbett D."/>
            <person name="Nagy L.G."/>
            <person name="Martin F.M."/>
        </authorList>
    </citation>
    <scope>NUCLEOTIDE SEQUENCE</scope>
    <source>
        <strain evidence="2">UP504</strain>
    </source>
</reference>
<evidence type="ECO:0000256" key="1">
    <source>
        <dbReference type="SAM" id="MobiDB-lite"/>
    </source>
</evidence>
<feature type="region of interest" description="Disordered" evidence="1">
    <location>
        <begin position="1"/>
        <end position="47"/>
    </location>
</feature>
<dbReference type="Proteomes" id="UP000886523">
    <property type="component" value="Unassembled WGS sequence"/>
</dbReference>
<feature type="non-terminal residue" evidence="2">
    <location>
        <position position="114"/>
    </location>
</feature>
<protein>
    <submittedName>
        <fullName evidence="2">Uncharacterized protein</fullName>
    </submittedName>
</protein>
<comment type="caution">
    <text evidence="2">The sequence shown here is derived from an EMBL/GenBank/DDBJ whole genome shotgun (WGS) entry which is preliminary data.</text>
</comment>
<dbReference type="AlphaFoldDB" id="A0A9P6DF83"/>
<dbReference type="EMBL" id="MU129355">
    <property type="protein sequence ID" value="KAF9503451.1"/>
    <property type="molecule type" value="Genomic_DNA"/>
</dbReference>
<feature type="compositionally biased region" description="Basic residues" evidence="1">
    <location>
        <begin position="29"/>
        <end position="40"/>
    </location>
</feature>
<evidence type="ECO:0000313" key="2">
    <source>
        <dbReference type="EMBL" id="KAF9503451.1"/>
    </source>
</evidence>
<sequence length="114" mass="13041">MPTTKYGATHPLRQIPPPCDTHPTNKQTARVKHGSMRSHPRSPPSTIRNIHANNQIRHHTCFGRYLHLMILHLTNEQTGPGQNTAAHAATPHHFDYLQHMRRQSKCGATHPLWR</sequence>
<accession>A0A9P6DF83</accession>
<name>A0A9P6DF83_9AGAM</name>